<dbReference type="InterPro" id="IPR058245">
    <property type="entry name" value="NreC/VraR/RcsB-like_REC"/>
</dbReference>
<keyword evidence="9" id="KW-1185">Reference proteome</keyword>
<dbReference type="RefSeq" id="WP_347936884.1">
    <property type="nucleotide sequence ID" value="NZ_CP158160.1"/>
</dbReference>
<keyword evidence="1 5" id="KW-0597">Phosphoprotein</keyword>
<dbReference type="InterPro" id="IPR039420">
    <property type="entry name" value="WalR-like"/>
</dbReference>
<protein>
    <submittedName>
        <fullName evidence="8">Response regulator transcription factor</fullName>
    </submittedName>
</protein>
<feature type="domain" description="Response regulatory" evidence="7">
    <location>
        <begin position="13"/>
        <end position="129"/>
    </location>
</feature>
<reference evidence="8 9" key="1">
    <citation type="submission" date="2024-05" db="EMBL/GenBank/DDBJ databases">
        <authorList>
            <person name="De Oliveira J.P."/>
            <person name="Noriler S.A."/>
            <person name="De Oliveira A.G."/>
            <person name="Sipoli D.S."/>
        </authorList>
    </citation>
    <scope>NUCLEOTIDE SEQUENCE [LARGE SCALE GENOMIC DNA]</scope>
    <source>
        <strain evidence="8 9">LABIM192</strain>
    </source>
</reference>
<proteinExistence type="predicted"/>
<dbReference type="PRINTS" id="PR00038">
    <property type="entry name" value="HTHLUXR"/>
</dbReference>
<keyword evidence="2" id="KW-0805">Transcription regulation</keyword>
<keyword evidence="4" id="KW-0804">Transcription</keyword>
<accession>A0ABV0IRP8</accession>
<dbReference type="PROSITE" id="PS50110">
    <property type="entry name" value="RESPONSE_REGULATORY"/>
    <property type="match status" value="1"/>
</dbReference>
<feature type="modified residue" description="4-aspartylphosphate" evidence="5">
    <location>
        <position position="64"/>
    </location>
</feature>
<evidence type="ECO:0000256" key="1">
    <source>
        <dbReference type="ARBA" id="ARBA00022553"/>
    </source>
</evidence>
<evidence type="ECO:0000256" key="4">
    <source>
        <dbReference type="ARBA" id="ARBA00023163"/>
    </source>
</evidence>
<keyword evidence="3" id="KW-0238">DNA-binding</keyword>
<dbReference type="SUPFAM" id="SSF52172">
    <property type="entry name" value="CheY-like"/>
    <property type="match status" value="1"/>
</dbReference>
<evidence type="ECO:0000256" key="5">
    <source>
        <dbReference type="PROSITE-ProRule" id="PRU00169"/>
    </source>
</evidence>
<dbReference type="CDD" id="cd06170">
    <property type="entry name" value="LuxR_C_like"/>
    <property type="match status" value="1"/>
</dbReference>
<dbReference type="InterPro" id="IPR011006">
    <property type="entry name" value="CheY-like_superfamily"/>
</dbReference>
<feature type="domain" description="HTH luxR-type" evidence="6">
    <location>
        <begin position="156"/>
        <end position="221"/>
    </location>
</feature>
<dbReference type="InterPro" id="IPR001789">
    <property type="entry name" value="Sig_transdc_resp-reg_receiver"/>
</dbReference>
<dbReference type="SMART" id="SM00448">
    <property type="entry name" value="REC"/>
    <property type="match status" value="1"/>
</dbReference>
<gene>
    <name evidence="8" type="ORF">ABI908_07380</name>
</gene>
<dbReference type="Proteomes" id="UP001462502">
    <property type="component" value="Unassembled WGS sequence"/>
</dbReference>
<dbReference type="SUPFAM" id="SSF46894">
    <property type="entry name" value="C-terminal effector domain of the bipartite response regulators"/>
    <property type="match status" value="1"/>
</dbReference>
<dbReference type="Pfam" id="PF00196">
    <property type="entry name" value="GerE"/>
    <property type="match status" value="1"/>
</dbReference>
<evidence type="ECO:0000256" key="2">
    <source>
        <dbReference type="ARBA" id="ARBA00023015"/>
    </source>
</evidence>
<sequence>MDQGIPGGRSVIRVGVVDDQALVRSGVRGLLELTSDIQVMLEAADGAEVLERLTVARPDVLLLDVRMPGMSGIDVLRALNGRECLPPTILLTTFDDDEALLAGMRAGARGFLLKDISLERLAEAIRRVAAGETLFRPALTERVLEGVRGGAADFPALDLPERLTGRELEVLALMAGGFNNREIADALGPSEGTIKNHVSSILSKLGVRDRVRAVLRGLELGCI</sequence>
<dbReference type="PANTHER" id="PTHR43214">
    <property type="entry name" value="TWO-COMPONENT RESPONSE REGULATOR"/>
    <property type="match status" value="1"/>
</dbReference>
<evidence type="ECO:0000259" key="7">
    <source>
        <dbReference type="PROSITE" id="PS50110"/>
    </source>
</evidence>
<dbReference type="PROSITE" id="PS50043">
    <property type="entry name" value="HTH_LUXR_2"/>
    <property type="match status" value="1"/>
</dbReference>
<dbReference type="SMART" id="SM00421">
    <property type="entry name" value="HTH_LUXR"/>
    <property type="match status" value="1"/>
</dbReference>
<evidence type="ECO:0000313" key="8">
    <source>
        <dbReference type="EMBL" id="MEO9383940.1"/>
    </source>
</evidence>
<dbReference type="CDD" id="cd17535">
    <property type="entry name" value="REC_NarL-like"/>
    <property type="match status" value="1"/>
</dbReference>
<organism evidence="8 9">
    <name type="scientific">Chromobacterium phragmitis</name>
    <dbReference type="NCBI Taxonomy" id="2202141"/>
    <lineage>
        <taxon>Bacteria</taxon>
        <taxon>Pseudomonadati</taxon>
        <taxon>Pseudomonadota</taxon>
        <taxon>Betaproteobacteria</taxon>
        <taxon>Neisseriales</taxon>
        <taxon>Chromobacteriaceae</taxon>
        <taxon>Chromobacterium</taxon>
    </lineage>
</organism>
<evidence type="ECO:0000313" key="9">
    <source>
        <dbReference type="Proteomes" id="UP001462502"/>
    </source>
</evidence>
<dbReference type="Pfam" id="PF00072">
    <property type="entry name" value="Response_reg"/>
    <property type="match status" value="1"/>
</dbReference>
<name>A0ABV0IRP8_9NEIS</name>
<dbReference type="EMBL" id="JBDXMI010000001">
    <property type="protein sequence ID" value="MEO9383940.1"/>
    <property type="molecule type" value="Genomic_DNA"/>
</dbReference>
<comment type="caution">
    <text evidence="8">The sequence shown here is derived from an EMBL/GenBank/DDBJ whole genome shotgun (WGS) entry which is preliminary data.</text>
</comment>
<dbReference type="Gene3D" id="3.40.50.2300">
    <property type="match status" value="1"/>
</dbReference>
<evidence type="ECO:0000256" key="3">
    <source>
        <dbReference type="ARBA" id="ARBA00023125"/>
    </source>
</evidence>
<dbReference type="InterPro" id="IPR000792">
    <property type="entry name" value="Tscrpt_reg_LuxR_C"/>
</dbReference>
<evidence type="ECO:0000259" key="6">
    <source>
        <dbReference type="PROSITE" id="PS50043"/>
    </source>
</evidence>
<dbReference type="InterPro" id="IPR016032">
    <property type="entry name" value="Sig_transdc_resp-reg_C-effctor"/>
</dbReference>
<dbReference type="PANTHER" id="PTHR43214:SF24">
    <property type="entry name" value="TRANSCRIPTIONAL REGULATORY PROTEIN NARL-RELATED"/>
    <property type="match status" value="1"/>
</dbReference>